<feature type="transmembrane region" description="Helical" evidence="2">
    <location>
        <begin position="103"/>
        <end position="128"/>
    </location>
</feature>
<dbReference type="AlphaFoldDB" id="A0A0H2RZ79"/>
<dbReference type="OrthoDB" id="3038148at2759"/>
<dbReference type="STRING" id="27342.A0A0H2RZ79"/>
<proteinExistence type="predicted"/>
<accession>A0A0H2RZ79</accession>
<gene>
    <name evidence="3" type="ORF">SCHPADRAFT_833072</name>
</gene>
<evidence type="ECO:0000256" key="1">
    <source>
        <dbReference type="SAM" id="MobiDB-lite"/>
    </source>
</evidence>
<organism evidence="3 4">
    <name type="scientific">Schizopora paradoxa</name>
    <dbReference type="NCBI Taxonomy" id="27342"/>
    <lineage>
        <taxon>Eukaryota</taxon>
        <taxon>Fungi</taxon>
        <taxon>Dikarya</taxon>
        <taxon>Basidiomycota</taxon>
        <taxon>Agaricomycotina</taxon>
        <taxon>Agaricomycetes</taxon>
        <taxon>Hymenochaetales</taxon>
        <taxon>Schizoporaceae</taxon>
        <taxon>Schizopora</taxon>
    </lineage>
</organism>
<protein>
    <submittedName>
        <fullName evidence="3">Uncharacterized protein</fullName>
    </submittedName>
</protein>
<name>A0A0H2RZ79_9AGAM</name>
<dbReference type="EMBL" id="KQ086036">
    <property type="protein sequence ID" value="KLO10076.1"/>
    <property type="molecule type" value="Genomic_DNA"/>
</dbReference>
<reference evidence="3 4" key="1">
    <citation type="submission" date="2015-04" db="EMBL/GenBank/DDBJ databases">
        <title>Complete genome sequence of Schizopora paradoxa KUC8140, a cosmopolitan wood degrader in East Asia.</title>
        <authorList>
            <consortium name="DOE Joint Genome Institute"/>
            <person name="Min B."/>
            <person name="Park H."/>
            <person name="Jang Y."/>
            <person name="Kim J.-J."/>
            <person name="Kim K.H."/>
            <person name="Pangilinan J."/>
            <person name="Lipzen A."/>
            <person name="Riley R."/>
            <person name="Grigoriev I.V."/>
            <person name="Spatafora J.W."/>
            <person name="Choi I.-G."/>
        </authorList>
    </citation>
    <scope>NUCLEOTIDE SEQUENCE [LARGE SCALE GENOMIC DNA]</scope>
    <source>
        <strain evidence="3 4">KUC8140</strain>
    </source>
</reference>
<keyword evidence="4" id="KW-1185">Reference proteome</keyword>
<feature type="transmembrane region" description="Helical" evidence="2">
    <location>
        <begin position="25"/>
        <end position="49"/>
    </location>
</feature>
<keyword evidence="2" id="KW-0472">Membrane</keyword>
<feature type="transmembrane region" description="Helical" evidence="2">
    <location>
        <begin position="148"/>
        <end position="171"/>
    </location>
</feature>
<evidence type="ECO:0000313" key="3">
    <source>
        <dbReference type="EMBL" id="KLO10076.1"/>
    </source>
</evidence>
<feature type="compositionally biased region" description="Polar residues" evidence="1">
    <location>
        <begin position="276"/>
        <end position="285"/>
    </location>
</feature>
<dbReference type="Proteomes" id="UP000053477">
    <property type="component" value="Unassembled WGS sequence"/>
</dbReference>
<keyword evidence="2" id="KW-1133">Transmembrane helix</keyword>
<feature type="transmembrane region" description="Helical" evidence="2">
    <location>
        <begin position="75"/>
        <end position="96"/>
    </location>
</feature>
<keyword evidence="2" id="KW-0812">Transmembrane</keyword>
<evidence type="ECO:0000256" key="2">
    <source>
        <dbReference type="SAM" id="Phobius"/>
    </source>
</evidence>
<sequence length="317" mass="35724">MQSNYLHLSCSLARRLDVPKRQTRSWAAIIIAMYFFATVHCVMTILFQIRVFTLHGGDPSIVRAYENQNGVFRGFNSSAFVVTVLLADCLFIWRCWLVWERRWLVIVIPVLSAASGTVLSIISIVGQVEVSNKHAPGVVPIHFVKMSSPYFILSLVTSLYSTIFIALRVVLVQRQTNNFTAQAKVQYRPRYSRMIEILVESFALNSINLVAYVIYTFRKDGNLDWPQDIQPQIAGIAPTLVLLRVALGHARPESEWSSPTLRSMIFTSTRVSTADASEISNSETSRSQERHLSLKMKESSDLERITLSTSSTVDGIC</sequence>
<feature type="compositionally biased region" description="Basic and acidic residues" evidence="1">
    <location>
        <begin position="286"/>
        <end position="297"/>
    </location>
</feature>
<evidence type="ECO:0000313" key="4">
    <source>
        <dbReference type="Proteomes" id="UP000053477"/>
    </source>
</evidence>
<feature type="transmembrane region" description="Helical" evidence="2">
    <location>
        <begin position="197"/>
        <end position="217"/>
    </location>
</feature>
<dbReference type="InParanoid" id="A0A0H2RZ79"/>
<feature type="region of interest" description="Disordered" evidence="1">
    <location>
        <begin position="276"/>
        <end position="297"/>
    </location>
</feature>